<dbReference type="SUPFAM" id="SSF54427">
    <property type="entry name" value="NTF2-like"/>
    <property type="match status" value="1"/>
</dbReference>
<dbReference type="AlphaFoldDB" id="A0A917PB45"/>
<evidence type="ECO:0000313" key="3">
    <source>
        <dbReference type="Proteomes" id="UP000636956"/>
    </source>
</evidence>
<evidence type="ECO:0000313" key="2">
    <source>
        <dbReference type="EMBL" id="GGJ69432.1"/>
    </source>
</evidence>
<proteinExistence type="predicted"/>
<dbReference type="Gene3D" id="3.40.640.10">
    <property type="entry name" value="Type I PLP-dependent aspartate aminotransferase-like (Major domain)"/>
    <property type="match status" value="1"/>
</dbReference>
<evidence type="ECO:0000259" key="1">
    <source>
        <dbReference type="Pfam" id="PF17775"/>
    </source>
</evidence>
<dbReference type="EMBL" id="BMMD01000001">
    <property type="protein sequence ID" value="GGJ69432.1"/>
    <property type="molecule type" value="Genomic_DNA"/>
</dbReference>
<dbReference type="Pfam" id="PF17775">
    <property type="entry name" value="YchJ_M-like"/>
    <property type="match status" value="1"/>
</dbReference>
<dbReference type="Proteomes" id="UP000636956">
    <property type="component" value="Unassembled WGS sequence"/>
</dbReference>
<protein>
    <recommendedName>
        <fullName evidence="1">YchJ-like middle NTF2-like domain-containing protein</fullName>
    </recommendedName>
</protein>
<dbReference type="InterPro" id="IPR015421">
    <property type="entry name" value="PyrdxlP-dep_Trfase_major"/>
</dbReference>
<dbReference type="InterPro" id="IPR048469">
    <property type="entry name" value="YchJ-like_M"/>
</dbReference>
<keyword evidence="3" id="KW-1185">Reference proteome</keyword>
<organism evidence="2 3">
    <name type="scientific">Agromyces bauzanensis</name>
    <dbReference type="NCBI Taxonomy" id="1308924"/>
    <lineage>
        <taxon>Bacteria</taxon>
        <taxon>Bacillati</taxon>
        <taxon>Actinomycetota</taxon>
        <taxon>Actinomycetes</taxon>
        <taxon>Micrococcales</taxon>
        <taxon>Microbacteriaceae</taxon>
        <taxon>Agromyces</taxon>
    </lineage>
</organism>
<feature type="domain" description="YchJ-like middle NTF2-like" evidence="1">
    <location>
        <begin position="1"/>
        <end position="29"/>
    </location>
</feature>
<comment type="caution">
    <text evidence="2">The sequence shown here is derived from an EMBL/GenBank/DDBJ whole genome shotgun (WGS) entry which is preliminary data.</text>
</comment>
<reference evidence="2" key="2">
    <citation type="submission" date="2020-09" db="EMBL/GenBank/DDBJ databases">
        <authorList>
            <person name="Sun Q."/>
            <person name="Zhou Y."/>
        </authorList>
    </citation>
    <scope>NUCLEOTIDE SEQUENCE</scope>
    <source>
        <strain evidence="2">CGMCC 1.8984</strain>
    </source>
</reference>
<accession>A0A917PB45</accession>
<name>A0A917PB45_9MICO</name>
<gene>
    <name evidence="2" type="ORF">GCM10011372_04040</name>
</gene>
<dbReference type="InterPro" id="IPR032710">
    <property type="entry name" value="NTF2-like_dom_sf"/>
</dbReference>
<reference evidence="2" key="1">
    <citation type="journal article" date="2014" name="Int. J. Syst. Evol. Microbiol.">
        <title>Complete genome sequence of Corynebacterium casei LMG S-19264T (=DSM 44701T), isolated from a smear-ripened cheese.</title>
        <authorList>
            <consortium name="US DOE Joint Genome Institute (JGI-PGF)"/>
            <person name="Walter F."/>
            <person name="Albersmeier A."/>
            <person name="Kalinowski J."/>
            <person name="Ruckert C."/>
        </authorList>
    </citation>
    <scope>NUCLEOTIDE SEQUENCE</scope>
    <source>
        <strain evidence="2">CGMCC 1.8984</strain>
    </source>
</reference>
<sequence length="124" mass="13601">MRSRYSAFVIGDSRYLLATWHPSRLALEARVADELRGCRVTGLSAGLHCLLELPPGSSEERVTEEAARLGLRFDGLCSFRLRGTQWRHPPAMVVGYGAPPAHRFDEAVDLAIRAVGAVLDERGA</sequence>
<dbReference type="RefSeq" id="WP_373285486.1">
    <property type="nucleotide sequence ID" value="NZ_BAABFW010000041.1"/>
</dbReference>